<dbReference type="AlphaFoldDB" id="A0A5C5UAJ5"/>
<reference evidence="3 4" key="1">
    <citation type="journal article" date="2008" name="Int. J. Syst. Evol. Microbiol.">
        <title>Luteimonas marina sp. nov., isolated from seawater.</title>
        <authorList>
            <person name="Baik K.S."/>
            <person name="Park S.C."/>
            <person name="Kim M.S."/>
            <person name="Kim E.M."/>
            <person name="Park C."/>
            <person name="Chun J."/>
            <person name="Seong C.N."/>
        </authorList>
    </citation>
    <scope>NUCLEOTIDE SEQUENCE [LARGE SCALE GENOMIC DNA]</scope>
    <source>
        <strain evidence="3 4">FR1330</strain>
    </source>
</reference>
<dbReference type="SUPFAM" id="SSF46785">
    <property type="entry name" value="Winged helix' DNA-binding domain"/>
    <property type="match status" value="1"/>
</dbReference>
<dbReference type="OrthoDB" id="9814826at2"/>
<evidence type="ECO:0000256" key="1">
    <source>
        <dbReference type="SAM" id="MobiDB-lite"/>
    </source>
</evidence>
<feature type="region of interest" description="Disordered" evidence="1">
    <location>
        <begin position="1"/>
        <end position="33"/>
    </location>
</feature>
<dbReference type="InterPro" id="IPR036388">
    <property type="entry name" value="WH-like_DNA-bd_sf"/>
</dbReference>
<name>A0A5C5UAJ5_9GAMM</name>
<dbReference type="Pfam" id="PF03551">
    <property type="entry name" value="PadR"/>
    <property type="match status" value="1"/>
</dbReference>
<comment type="caution">
    <text evidence="3">The sequence shown here is derived from an EMBL/GenBank/DDBJ whole genome shotgun (WGS) entry which is preliminary data.</text>
</comment>
<sequence>MKHHHTHRGHGRGRPHRFEEGAASPPDFRPRHGRRERLFEPGHIRLLALHLLDQQPRHGYEIIRAIADLVGGDYSPSPGTVYPTLALLEDTGLATAATLENGRKQYAITDEGRAALDEQREHAERLVARLEQGRHRARTRGVPDIRRAMENLKTALRIRFGDELPDEDTIRRIAELIDKTAVDIGRA</sequence>
<dbReference type="PANTHER" id="PTHR43252:SF7">
    <property type="entry name" value="TRANSCRIPTIONAL REGULATOR YQJI"/>
    <property type="match status" value="1"/>
</dbReference>
<evidence type="ECO:0000313" key="4">
    <source>
        <dbReference type="Proteomes" id="UP000319980"/>
    </source>
</evidence>
<dbReference type="PANTHER" id="PTHR43252">
    <property type="entry name" value="TRANSCRIPTIONAL REGULATOR YQJI"/>
    <property type="match status" value="1"/>
</dbReference>
<accession>A0A5C5UAJ5</accession>
<evidence type="ECO:0000313" key="3">
    <source>
        <dbReference type="EMBL" id="TWT22520.1"/>
    </source>
</evidence>
<dbReference type="EMBL" id="VOHK01000002">
    <property type="protein sequence ID" value="TWT22520.1"/>
    <property type="molecule type" value="Genomic_DNA"/>
</dbReference>
<protein>
    <submittedName>
        <fullName evidence="3">PadR family transcriptional regulator</fullName>
    </submittedName>
</protein>
<dbReference type="Gene3D" id="1.10.10.10">
    <property type="entry name" value="Winged helix-like DNA-binding domain superfamily/Winged helix DNA-binding domain"/>
    <property type="match status" value="1"/>
</dbReference>
<evidence type="ECO:0000259" key="2">
    <source>
        <dbReference type="Pfam" id="PF03551"/>
    </source>
</evidence>
<feature type="domain" description="Transcription regulator PadR N-terminal" evidence="2">
    <location>
        <begin position="49"/>
        <end position="117"/>
    </location>
</feature>
<proteinExistence type="predicted"/>
<dbReference type="Proteomes" id="UP000319980">
    <property type="component" value="Unassembled WGS sequence"/>
</dbReference>
<keyword evidence="4" id="KW-1185">Reference proteome</keyword>
<dbReference type="InterPro" id="IPR036390">
    <property type="entry name" value="WH_DNA-bd_sf"/>
</dbReference>
<organism evidence="3 4">
    <name type="scientific">Luteimonas marina</name>
    <dbReference type="NCBI Taxonomy" id="488485"/>
    <lineage>
        <taxon>Bacteria</taxon>
        <taxon>Pseudomonadati</taxon>
        <taxon>Pseudomonadota</taxon>
        <taxon>Gammaproteobacteria</taxon>
        <taxon>Lysobacterales</taxon>
        <taxon>Lysobacteraceae</taxon>
        <taxon>Luteimonas</taxon>
    </lineage>
</organism>
<gene>
    <name evidence="3" type="ORF">FQY83_05745</name>
</gene>
<dbReference type="InterPro" id="IPR005149">
    <property type="entry name" value="Tscrpt_reg_PadR_N"/>
</dbReference>
<dbReference type="RefSeq" id="WP_146385949.1">
    <property type="nucleotide sequence ID" value="NZ_VOHK01000002.1"/>
</dbReference>
<feature type="compositionally biased region" description="Basic residues" evidence="1">
    <location>
        <begin position="1"/>
        <end position="15"/>
    </location>
</feature>